<dbReference type="SMART" id="SM00332">
    <property type="entry name" value="PP2Cc"/>
    <property type="match status" value="1"/>
</dbReference>
<dbReference type="SMART" id="SM00451">
    <property type="entry name" value="ZnF_U1"/>
    <property type="match status" value="1"/>
</dbReference>
<dbReference type="Gene3D" id="3.30.160.60">
    <property type="entry name" value="Classic Zinc Finger"/>
    <property type="match status" value="1"/>
</dbReference>
<protein>
    <recommendedName>
        <fullName evidence="9">PPM-type phosphatase domain-containing protein</fullName>
    </recommendedName>
</protein>
<evidence type="ECO:0000313" key="11">
    <source>
        <dbReference type="Proteomes" id="UP001148786"/>
    </source>
</evidence>
<dbReference type="PANTHER" id="PTHR13182:SF8">
    <property type="entry name" value="CYTOPLASMIC 60S SUBUNIT BIOGENESIS FACTOR ZNF622"/>
    <property type="match status" value="1"/>
</dbReference>
<dbReference type="GO" id="GO:0042273">
    <property type="term" value="P:ribosomal large subunit biogenesis"/>
    <property type="evidence" value="ECO:0007669"/>
    <property type="project" value="TreeGrafter"/>
</dbReference>
<dbReference type="OrthoDB" id="19329at2759"/>
<dbReference type="InterPro" id="IPR013087">
    <property type="entry name" value="Znf_C2H2_type"/>
</dbReference>
<feature type="compositionally biased region" description="Low complexity" evidence="8">
    <location>
        <begin position="478"/>
        <end position="489"/>
    </location>
</feature>
<dbReference type="AlphaFoldDB" id="A0A9W8K2I1"/>
<keyword evidence="4" id="KW-0479">Metal-binding</keyword>
<dbReference type="GO" id="GO:0005737">
    <property type="term" value="C:cytoplasm"/>
    <property type="evidence" value="ECO:0007669"/>
    <property type="project" value="UniProtKB-SubCell"/>
</dbReference>
<dbReference type="PANTHER" id="PTHR13182">
    <property type="entry name" value="ZINC FINGER PROTEIN 622"/>
    <property type="match status" value="1"/>
</dbReference>
<dbReference type="EMBL" id="JANKHO010001034">
    <property type="protein sequence ID" value="KAJ3504247.1"/>
    <property type="molecule type" value="Genomic_DNA"/>
</dbReference>
<feature type="region of interest" description="Disordered" evidence="8">
    <location>
        <begin position="634"/>
        <end position="697"/>
    </location>
</feature>
<dbReference type="CDD" id="cd00143">
    <property type="entry name" value="PP2Cc"/>
    <property type="match status" value="1"/>
</dbReference>
<feature type="region of interest" description="Disordered" evidence="8">
    <location>
        <begin position="447"/>
        <end position="503"/>
    </location>
</feature>
<evidence type="ECO:0000256" key="1">
    <source>
        <dbReference type="ARBA" id="ARBA00004496"/>
    </source>
</evidence>
<dbReference type="Pfam" id="PF12874">
    <property type="entry name" value="zf-met"/>
    <property type="match status" value="1"/>
</dbReference>
<evidence type="ECO:0000256" key="7">
    <source>
        <dbReference type="ARBA" id="ARBA00034126"/>
    </source>
</evidence>
<evidence type="ECO:0000256" key="5">
    <source>
        <dbReference type="ARBA" id="ARBA00022737"/>
    </source>
</evidence>
<evidence type="ECO:0000256" key="2">
    <source>
        <dbReference type="ARBA" id="ARBA00022490"/>
    </source>
</evidence>
<dbReference type="Proteomes" id="UP001148786">
    <property type="component" value="Unassembled WGS sequence"/>
</dbReference>
<dbReference type="SMART" id="SM00355">
    <property type="entry name" value="ZnF_C2H2"/>
    <property type="match status" value="3"/>
</dbReference>
<dbReference type="GO" id="GO:0003676">
    <property type="term" value="F:nucleic acid binding"/>
    <property type="evidence" value="ECO:0007669"/>
    <property type="project" value="InterPro"/>
</dbReference>
<name>A0A9W8K2I1_9AGAR</name>
<dbReference type="InterPro" id="IPR003604">
    <property type="entry name" value="Matrin/U1-like-C_Znf_C2H2"/>
</dbReference>
<comment type="subcellular location">
    <subcellularLocation>
        <location evidence="1">Cytoplasm</location>
    </subcellularLocation>
</comment>
<dbReference type="Pfam" id="PF00481">
    <property type="entry name" value="PP2C"/>
    <property type="match status" value="1"/>
</dbReference>
<evidence type="ECO:0000256" key="6">
    <source>
        <dbReference type="ARBA" id="ARBA00022833"/>
    </source>
</evidence>
<evidence type="ECO:0000256" key="4">
    <source>
        <dbReference type="ARBA" id="ARBA00022723"/>
    </source>
</evidence>
<dbReference type="Gene3D" id="3.60.40.10">
    <property type="entry name" value="PPM-type phosphatase domain"/>
    <property type="match status" value="1"/>
</dbReference>
<gene>
    <name evidence="10" type="ORF">NLJ89_g8036</name>
</gene>
<keyword evidence="11" id="KW-1185">Reference proteome</keyword>
<evidence type="ECO:0000259" key="9">
    <source>
        <dbReference type="PROSITE" id="PS51746"/>
    </source>
</evidence>
<feature type="compositionally biased region" description="Acidic residues" evidence="8">
    <location>
        <begin position="649"/>
        <end position="686"/>
    </location>
</feature>
<comment type="caution">
    <text evidence="10">The sequence shown here is derived from an EMBL/GenBank/DDBJ whole genome shotgun (WGS) entry which is preliminary data.</text>
</comment>
<organism evidence="10 11">
    <name type="scientific">Agrocybe chaxingu</name>
    <dbReference type="NCBI Taxonomy" id="84603"/>
    <lineage>
        <taxon>Eukaryota</taxon>
        <taxon>Fungi</taxon>
        <taxon>Dikarya</taxon>
        <taxon>Basidiomycota</taxon>
        <taxon>Agaricomycotina</taxon>
        <taxon>Agaricomycetes</taxon>
        <taxon>Agaricomycetidae</taxon>
        <taxon>Agaricales</taxon>
        <taxon>Agaricineae</taxon>
        <taxon>Strophariaceae</taxon>
        <taxon>Agrocybe</taxon>
    </lineage>
</organism>
<dbReference type="InterPro" id="IPR041661">
    <property type="entry name" value="ZN622/Rei1/Reh1_Znf-C2H2"/>
</dbReference>
<evidence type="ECO:0000256" key="8">
    <source>
        <dbReference type="SAM" id="MobiDB-lite"/>
    </source>
</evidence>
<evidence type="ECO:0000313" key="10">
    <source>
        <dbReference type="EMBL" id="KAJ3504247.1"/>
    </source>
</evidence>
<dbReference type="SUPFAM" id="SSF81606">
    <property type="entry name" value="PP2C-like"/>
    <property type="match status" value="1"/>
</dbReference>
<reference evidence="10" key="1">
    <citation type="submission" date="2022-07" db="EMBL/GenBank/DDBJ databases">
        <title>Genome Sequence of Agrocybe chaxingu.</title>
        <authorList>
            <person name="Buettner E."/>
        </authorList>
    </citation>
    <scope>NUCLEOTIDE SEQUENCE</scope>
    <source>
        <strain evidence="10">MP-N11</strain>
    </source>
</reference>
<dbReference type="GO" id="GO:0030687">
    <property type="term" value="C:preribosome, large subunit precursor"/>
    <property type="evidence" value="ECO:0007669"/>
    <property type="project" value="TreeGrafter"/>
</dbReference>
<dbReference type="SUPFAM" id="SSF57667">
    <property type="entry name" value="beta-beta-alpha zinc fingers"/>
    <property type="match status" value="2"/>
</dbReference>
<dbReference type="InterPro" id="IPR036236">
    <property type="entry name" value="Znf_C2H2_sf"/>
</dbReference>
<proteinExistence type="inferred from homology"/>
<dbReference type="InterPro" id="IPR040025">
    <property type="entry name" value="Znf622/Rei1/Reh1"/>
</dbReference>
<feature type="domain" description="PPM-type phosphatase" evidence="9">
    <location>
        <begin position="56"/>
        <end position="383"/>
    </location>
</feature>
<keyword evidence="6" id="KW-0862">Zinc</keyword>
<dbReference type="InterPro" id="IPR001932">
    <property type="entry name" value="PPM-type_phosphatase-like_dom"/>
</dbReference>
<dbReference type="PROSITE" id="PS00028">
    <property type="entry name" value="ZINC_FINGER_C2H2_1"/>
    <property type="match status" value="1"/>
</dbReference>
<keyword evidence="2" id="KW-0963">Cytoplasm</keyword>
<accession>A0A9W8K2I1</accession>
<dbReference type="GO" id="GO:0008270">
    <property type="term" value="F:zinc ion binding"/>
    <property type="evidence" value="ECO:0007669"/>
    <property type="project" value="InterPro"/>
</dbReference>
<dbReference type="Pfam" id="PF12756">
    <property type="entry name" value="zf-C2H2_2"/>
    <property type="match status" value="1"/>
</dbReference>
<sequence>MSYVKKTTDMGWPQQDALWIYRVLPEPKLSAELQQQSRASSVRDTDALSFQPCPNPDHYNQDRARILDWPLPGGTWFFRGVFDGHAGHETVDYTVSNLPKIIKAELAAILEKNTQPEPSVISDALTRAISSFDESIGKAVLDLFPDQAALSHMSDAEIRQIVNDKGPNSATVLRCVRGSTVLISLTDPSKSNVWVASLGDCAAVLGTREGGEWKTRVLSTAHNGENAVEVERIRSEHPGEAECILDDRVLGAIAVTRAVGDFSFKLPAIYTSRVFLNSHPGFVIPEKVRIFTRRNLTPPYMSGVPDIKHVHLPSLNSDAAFLIMCTDGMMDLDEENRLKLEQVLSKRWVNYVGSNFDQKKNLALGLLREALGGDDIEKVSRVHYRSDHHRYNMKRRVASLPPISVEVFNQKVLERRTETAIMSSAKGSSCEVCNKVYTTENAYRSHIQSKKHKENETKAALKAQPAPTNEAAEEKETPVTTATSTAPAVQPTPAPAPSTSLLVDENATEEEITQTIEEKIAASRARLCPTSCLFCSQQYPTLDENLTHMSTSHSFFIPDAEYLIDLPGLISYLGEKIVVGNVCIFCNERGREFRSLDAVRKHMIDKSHCKISFETESDRLEISDFYDFTSSYPDAGSAQSKKKAAPASSDDDDEEWEDAEDVGDGEIDEIVDESESDETSSDEDDLPGGQITYGDTNYELVLPSGARIGHRSMRRYYAQSFPGAPRGGKPEDSNSGAALVRRLLADKNSCLVPRKGGFGAYGGGTDVVKARNRGEAREAGRHVREFRDQKRREAFKTKVGFIHNSQKHFRDPLLQ</sequence>
<dbReference type="InterPro" id="IPR036457">
    <property type="entry name" value="PPM-type-like_dom_sf"/>
</dbReference>
<dbReference type="PROSITE" id="PS51746">
    <property type="entry name" value="PPM_2"/>
    <property type="match status" value="1"/>
</dbReference>
<comment type="similarity">
    <text evidence="7">Belongs to the REI1 family.</text>
</comment>
<evidence type="ECO:0000256" key="3">
    <source>
        <dbReference type="ARBA" id="ARBA00022517"/>
    </source>
</evidence>
<keyword evidence="5" id="KW-0677">Repeat</keyword>
<keyword evidence="3" id="KW-0690">Ribosome biogenesis</keyword>